<comment type="caution">
    <text evidence="1">The sequence shown here is derived from an EMBL/GenBank/DDBJ whole genome shotgun (WGS) entry which is preliminary data.</text>
</comment>
<sequence>MHLPTGNYTIGTMDYSQGGFSTRPLGLSRQNGSTAVVVLPEGTPPPQWRIEQVSGSYDTYLLKTSDKVAVPSGDQVKGSEDGAPFEWMIIRSAPHPPPVGNDAFAILVPGPNGDGWNYDSDSSVTAEKPVLLKNMAMPWYIIPARDYD</sequence>
<keyword evidence="2" id="KW-1185">Reference proteome</keyword>
<proteinExistence type="predicted"/>
<dbReference type="EMBL" id="SDEE01000549">
    <property type="protein sequence ID" value="RXW15471.1"/>
    <property type="molecule type" value="Genomic_DNA"/>
</dbReference>
<dbReference type="Gene3D" id="2.80.10.50">
    <property type="match status" value="1"/>
</dbReference>
<dbReference type="InterPro" id="IPR031755">
    <property type="entry name" value="Inhibitor_I66"/>
</dbReference>
<gene>
    <name evidence="1" type="ORF">EST38_g10381</name>
</gene>
<evidence type="ECO:0000313" key="2">
    <source>
        <dbReference type="Proteomes" id="UP000290288"/>
    </source>
</evidence>
<dbReference type="Proteomes" id="UP000290288">
    <property type="component" value="Unassembled WGS sequence"/>
</dbReference>
<protein>
    <submittedName>
        <fullName evidence="1">Uncharacterized protein</fullName>
    </submittedName>
</protein>
<dbReference type="GO" id="GO:0004867">
    <property type="term" value="F:serine-type endopeptidase inhibitor activity"/>
    <property type="evidence" value="ECO:0007669"/>
    <property type="project" value="InterPro"/>
</dbReference>
<accession>A0A4Q2D9R0</accession>
<name>A0A4Q2D9R0_9AGAR</name>
<evidence type="ECO:0000313" key="1">
    <source>
        <dbReference type="EMBL" id="RXW15471.1"/>
    </source>
</evidence>
<organism evidence="1 2">
    <name type="scientific">Candolleomyces aberdarensis</name>
    <dbReference type="NCBI Taxonomy" id="2316362"/>
    <lineage>
        <taxon>Eukaryota</taxon>
        <taxon>Fungi</taxon>
        <taxon>Dikarya</taxon>
        <taxon>Basidiomycota</taxon>
        <taxon>Agaricomycotina</taxon>
        <taxon>Agaricomycetes</taxon>
        <taxon>Agaricomycetidae</taxon>
        <taxon>Agaricales</taxon>
        <taxon>Agaricineae</taxon>
        <taxon>Psathyrellaceae</taxon>
        <taxon>Candolleomyces</taxon>
    </lineage>
</organism>
<dbReference type="OrthoDB" id="3304205at2759"/>
<reference evidence="1 2" key="1">
    <citation type="submission" date="2019-01" db="EMBL/GenBank/DDBJ databases">
        <title>Draft genome sequence of Psathyrella aberdarensis IHI B618.</title>
        <authorList>
            <person name="Buettner E."/>
            <person name="Kellner H."/>
        </authorList>
    </citation>
    <scope>NUCLEOTIDE SEQUENCE [LARGE SCALE GENOMIC DNA]</scope>
    <source>
        <strain evidence="1 2">IHI B618</strain>
    </source>
</reference>
<dbReference type="AlphaFoldDB" id="A0A4Q2D9R0"/>
<dbReference type="Pfam" id="PF16850">
    <property type="entry name" value="Inhibitor_I66"/>
    <property type="match status" value="1"/>
</dbReference>